<dbReference type="InterPro" id="IPR053077">
    <property type="entry name" value="MARVEL_domain_protein_3"/>
</dbReference>
<proteinExistence type="predicted"/>
<feature type="transmembrane region" description="Helical" evidence="1">
    <location>
        <begin position="129"/>
        <end position="148"/>
    </location>
</feature>
<dbReference type="Proteomes" id="UP000076407">
    <property type="component" value="Unassembled WGS sequence"/>
</dbReference>
<sequence length="235" mass="26677">SRTSIYVDWKLPSCSGRSIKWRIIAIFVLERSVQRVARQFVVCLLPCFRFCAHSTPTHAQTACIVSPAITMGQPLVSSCCRCYSLRSGSIATGVLGILLSIISIILIFTVRIDFKTILMDWLPQNVVKIIYALNLVMTILISLLMIMGVMKKNHFFMMPWVVLGLMLAIGLLISVIYNAVVYFIDGYVLGGTLWIVVGLLSVVIYVYLWIVVYSYFVTLKNENDRGRYSKQPYRR</sequence>
<keyword evidence="1" id="KW-0812">Transmembrane</keyword>
<evidence type="ECO:0000256" key="1">
    <source>
        <dbReference type="SAM" id="Phobius"/>
    </source>
</evidence>
<evidence type="ECO:0000313" key="2">
    <source>
        <dbReference type="EnsemblMetazoa" id="AQUA006125-PA"/>
    </source>
</evidence>
<dbReference type="PANTHER" id="PTHR34609">
    <property type="entry name" value="GEO08273P1-RELATED"/>
    <property type="match status" value="1"/>
</dbReference>
<keyword evidence="3" id="KW-1185">Reference proteome</keyword>
<organism evidence="2 3">
    <name type="scientific">Anopheles quadriannulatus</name>
    <name type="common">Mosquito</name>
    <dbReference type="NCBI Taxonomy" id="34691"/>
    <lineage>
        <taxon>Eukaryota</taxon>
        <taxon>Metazoa</taxon>
        <taxon>Ecdysozoa</taxon>
        <taxon>Arthropoda</taxon>
        <taxon>Hexapoda</taxon>
        <taxon>Insecta</taxon>
        <taxon>Pterygota</taxon>
        <taxon>Neoptera</taxon>
        <taxon>Endopterygota</taxon>
        <taxon>Diptera</taxon>
        <taxon>Nematocera</taxon>
        <taxon>Culicoidea</taxon>
        <taxon>Culicidae</taxon>
        <taxon>Anophelinae</taxon>
        <taxon>Anopheles</taxon>
    </lineage>
</organism>
<keyword evidence="1" id="KW-1133">Transmembrane helix</keyword>
<keyword evidence="1" id="KW-0472">Membrane</keyword>
<dbReference type="EnsemblMetazoa" id="AQUA006125-RA">
    <property type="protein sequence ID" value="AQUA006125-PA"/>
    <property type="gene ID" value="AQUA006125"/>
</dbReference>
<name>A0A182X8I7_ANOQN</name>
<protein>
    <submittedName>
        <fullName evidence="2">Uncharacterized protein</fullName>
    </submittedName>
</protein>
<dbReference type="Pfam" id="PF15860">
    <property type="entry name" value="DUF4728"/>
    <property type="match status" value="1"/>
</dbReference>
<feature type="transmembrane region" description="Helical" evidence="1">
    <location>
        <begin position="160"/>
        <end position="180"/>
    </location>
</feature>
<dbReference type="PANTHER" id="PTHR34609:SF17">
    <property type="entry name" value="GEO08273P1-RELATED"/>
    <property type="match status" value="1"/>
</dbReference>
<feature type="transmembrane region" description="Helical" evidence="1">
    <location>
        <begin position="192"/>
        <end position="217"/>
    </location>
</feature>
<feature type="transmembrane region" description="Helical" evidence="1">
    <location>
        <begin position="90"/>
        <end position="109"/>
    </location>
</feature>
<dbReference type="AlphaFoldDB" id="A0A182X8I7"/>
<evidence type="ECO:0000313" key="3">
    <source>
        <dbReference type="Proteomes" id="UP000076407"/>
    </source>
</evidence>
<accession>A0A182X8I7</accession>
<dbReference type="InterPro" id="IPR031720">
    <property type="entry name" value="DUF4728"/>
</dbReference>
<dbReference type="VEuPathDB" id="VectorBase:AQUA006125"/>
<reference evidence="2" key="1">
    <citation type="submission" date="2020-05" db="UniProtKB">
        <authorList>
            <consortium name="EnsemblMetazoa"/>
        </authorList>
    </citation>
    <scope>IDENTIFICATION</scope>
    <source>
        <strain evidence="2">SANGQUA</strain>
    </source>
</reference>